<evidence type="ECO:0000256" key="2">
    <source>
        <dbReference type="ARBA" id="ARBA00007581"/>
    </source>
</evidence>
<dbReference type="InterPro" id="IPR004183">
    <property type="entry name" value="Xdiol_dOase_suB"/>
</dbReference>
<keyword evidence="7" id="KW-1185">Reference proteome</keyword>
<dbReference type="Gene3D" id="3.40.830.10">
    <property type="entry name" value="LigB-like"/>
    <property type="match status" value="1"/>
</dbReference>
<keyword evidence="4" id="KW-0862">Zinc</keyword>
<dbReference type="PIRSF" id="PIRSF006157">
    <property type="entry name" value="Doxgns_DODA"/>
    <property type="match status" value="1"/>
</dbReference>
<comment type="similarity">
    <text evidence="2">Belongs to the DODA-type extradiol aromatic ring-opening dioxygenase family.</text>
</comment>
<evidence type="ECO:0000256" key="4">
    <source>
        <dbReference type="ARBA" id="ARBA00022833"/>
    </source>
</evidence>
<dbReference type="CDD" id="cd07363">
    <property type="entry name" value="45_DOPA_Dioxygenase"/>
    <property type="match status" value="1"/>
</dbReference>
<keyword evidence="5" id="KW-0560">Oxidoreductase</keyword>
<evidence type="ECO:0000313" key="7">
    <source>
        <dbReference type="Proteomes" id="UP000694844"/>
    </source>
</evidence>
<dbReference type="RefSeq" id="XP_022318646.1">
    <property type="nucleotide sequence ID" value="XM_022462938.1"/>
</dbReference>
<dbReference type="Proteomes" id="UP000694844">
    <property type="component" value="Chromosome 2"/>
</dbReference>
<dbReference type="PANTHER" id="PTHR30096">
    <property type="entry name" value="4,5-DOPA DIOXYGENASE EXTRADIOL-LIKE PROTEIN"/>
    <property type="match status" value="1"/>
</dbReference>
<comment type="cofactor">
    <cofactor evidence="1">
        <name>Zn(2+)</name>
        <dbReference type="ChEBI" id="CHEBI:29105"/>
    </cofactor>
</comment>
<evidence type="ECO:0000259" key="6">
    <source>
        <dbReference type="Pfam" id="PF02900"/>
    </source>
</evidence>
<proteinExistence type="inferred from homology"/>
<gene>
    <name evidence="8" type="primary">LOC111121593</name>
</gene>
<name>A0A8B8CW01_CRAVI</name>
<dbReference type="PANTHER" id="PTHR30096:SF0">
    <property type="entry name" value="4,5-DOPA DIOXYGENASE EXTRADIOL-LIKE PROTEIN"/>
    <property type="match status" value="1"/>
</dbReference>
<keyword evidence="3" id="KW-0479">Metal-binding</keyword>
<dbReference type="GeneID" id="111121593"/>
<reference evidence="8" key="1">
    <citation type="submission" date="2025-08" db="UniProtKB">
        <authorList>
            <consortium name="RefSeq"/>
        </authorList>
    </citation>
    <scope>IDENTIFICATION</scope>
    <source>
        <tissue evidence="8">Whole sample</tissue>
    </source>
</reference>
<evidence type="ECO:0000256" key="3">
    <source>
        <dbReference type="ARBA" id="ARBA00022723"/>
    </source>
</evidence>
<dbReference type="AlphaFoldDB" id="A0A8B8CW01"/>
<organism evidence="7 8">
    <name type="scientific">Crassostrea virginica</name>
    <name type="common">Eastern oyster</name>
    <dbReference type="NCBI Taxonomy" id="6565"/>
    <lineage>
        <taxon>Eukaryota</taxon>
        <taxon>Metazoa</taxon>
        <taxon>Spiralia</taxon>
        <taxon>Lophotrochozoa</taxon>
        <taxon>Mollusca</taxon>
        <taxon>Bivalvia</taxon>
        <taxon>Autobranchia</taxon>
        <taxon>Pteriomorphia</taxon>
        <taxon>Ostreida</taxon>
        <taxon>Ostreoidea</taxon>
        <taxon>Ostreidae</taxon>
        <taxon>Crassostrea</taxon>
    </lineage>
</organism>
<feature type="domain" description="Extradiol ring-cleavage dioxygenase class III enzyme subunit B" evidence="6">
    <location>
        <begin position="32"/>
        <end position="254"/>
    </location>
</feature>
<dbReference type="GO" id="GO:0008198">
    <property type="term" value="F:ferrous iron binding"/>
    <property type="evidence" value="ECO:0007669"/>
    <property type="project" value="InterPro"/>
</dbReference>
<accession>A0A8B8CW01</accession>
<dbReference type="GO" id="GO:0008270">
    <property type="term" value="F:zinc ion binding"/>
    <property type="evidence" value="ECO:0007669"/>
    <property type="project" value="InterPro"/>
</dbReference>
<evidence type="ECO:0000256" key="5">
    <source>
        <dbReference type="ARBA" id="ARBA00023002"/>
    </source>
</evidence>
<dbReference type="GO" id="GO:0016702">
    <property type="term" value="F:oxidoreductase activity, acting on single donors with incorporation of molecular oxygen, incorporation of two atoms of oxygen"/>
    <property type="evidence" value="ECO:0007669"/>
    <property type="project" value="UniProtKB-ARBA"/>
</dbReference>
<dbReference type="OrthoDB" id="7396853at2759"/>
<dbReference type="Pfam" id="PF02900">
    <property type="entry name" value="LigB"/>
    <property type="match status" value="1"/>
</dbReference>
<dbReference type="SUPFAM" id="SSF53213">
    <property type="entry name" value="LigB-like"/>
    <property type="match status" value="1"/>
</dbReference>
<dbReference type="InterPro" id="IPR014436">
    <property type="entry name" value="Extradiol_dOase_DODA"/>
</dbReference>
<dbReference type="KEGG" id="cvn:111121593"/>
<sequence length="270" mass="30192">MSQPVLFLSHGGGPSYYLSSTEMPILKGLDEDSEAAQFLRDLTKSQRIKRPDCLLVVSAHWEESVCTVHSGSQHSLLYDYQGFPPRTYKIEWPVSGAPGIAQKVKKCLTDAGIICKEETQRGLDHGVFVPLKLVYPEADIPVVQVSLLRSMKIEDHLKIGEALSPLRQDNVLIIGSGFATHSLGQGNEPAQWAKDFKVWLNDVLTNTSYSPEERKGRLLDCRSVPSFTQAHRTMEHFLPVVMSCAAALYQPGKLIYSEFVKSLLNEHYTF</sequence>
<evidence type="ECO:0000313" key="8">
    <source>
        <dbReference type="RefSeq" id="XP_022318646.1"/>
    </source>
</evidence>
<protein>
    <submittedName>
        <fullName evidence="8">4,5-DOPA dioxygenase extradiol-like</fullName>
    </submittedName>
</protein>
<evidence type="ECO:0000256" key="1">
    <source>
        <dbReference type="ARBA" id="ARBA00001947"/>
    </source>
</evidence>